<sequence length="308" mass="34442">MVRQQLHEDRKNVFIHFSRAVLHASDISSGPDSIIMASSAEKVVSPRTAKKLREFEEYINDHTFDTIDDMFEFISNKNRADQAKDQAVYPQPSLDKCEPQRVPEPNQGRPVLVPEEARSVATQAQYSKGFKEEIAQNAKKWMTEEECDYELDKLCNQCFNVENYNHILHHFNFTVKKKTAGSTDWISVLYFAEVKEILGPAVELSIAVGSGRQLSGNALPERTYGEDTSPEVFRRNGVGSAGYLVKGFSDAHLVTGTRVAVMGTVFCPYVVTGIVSLRYLSVSSNQAICATMPFFTAVLAYTVTTMTE</sequence>
<keyword evidence="4" id="KW-1185">Reference proteome</keyword>
<comment type="caution">
    <text evidence="3">The sequence shown here is derived from an EMBL/GenBank/DDBJ whole genome shotgun (WGS) entry which is preliminary data.</text>
</comment>
<dbReference type="Pfam" id="PF12274">
    <property type="entry name" value="DUF3615"/>
    <property type="match status" value="1"/>
</dbReference>
<reference evidence="3" key="2">
    <citation type="submission" date="2021-12" db="EMBL/GenBank/DDBJ databases">
        <title>Resequencing data analysis of finger millet.</title>
        <authorList>
            <person name="Hatakeyama M."/>
            <person name="Aluri S."/>
            <person name="Balachadran M.T."/>
            <person name="Sivarajan S.R."/>
            <person name="Poveda L."/>
            <person name="Shimizu-Inatsugi R."/>
            <person name="Schlapbach R."/>
            <person name="Sreeman S.M."/>
            <person name="Shimizu K.K."/>
        </authorList>
    </citation>
    <scope>NUCLEOTIDE SEQUENCE</scope>
</reference>
<dbReference type="EMBL" id="BQKI01000020">
    <property type="protein sequence ID" value="GJN11894.1"/>
    <property type="molecule type" value="Genomic_DNA"/>
</dbReference>
<evidence type="ECO:0000259" key="2">
    <source>
        <dbReference type="Pfam" id="PF12274"/>
    </source>
</evidence>
<organism evidence="3 4">
    <name type="scientific">Eleusine coracana subsp. coracana</name>
    <dbReference type="NCBI Taxonomy" id="191504"/>
    <lineage>
        <taxon>Eukaryota</taxon>
        <taxon>Viridiplantae</taxon>
        <taxon>Streptophyta</taxon>
        <taxon>Embryophyta</taxon>
        <taxon>Tracheophyta</taxon>
        <taxon>Spermatophyta</taxon>
        <taxon>Magnoliopsida</taxon>
        <taxon>Liliopsida</taxon>
        <taxon>Poales</taxon>
        <taxon>Poaceae</taxon>
        <taxon>PACMAD clade</taxon>
        <taxon>Chloridoideae</taxon>
        <taxon>Cynodonteae</taxon>
        <taxon>Eleusininae</taxon>
        <taxon>Eleusine</taxon>
    </lineage>
</organism>
<dbReference type="Proteomes" id="UP001054889">
    <property type="component" value="Unassembled WGS sequence"/>
</dbReference>
<feature type="region of interest" description="Disordered" evidence="1">
    <location>
        <begin position="90"/>
        <end position="109"/>
    </location>
</feature>
<evidence type="ECO:0000313" key="3">
    <source>
        <dbReference type="EMBL" id="GJN11894.1"/>
    </source>
</evidence>
<name>A0AAV5DLH0_ELECO</name>
<proteinExistence type="predicted"/>
<feature type="domain" description="DUF3615" evidence="2">
    <location>
        <begin position="142"/>
        <end position="196"/>
    </location>
</feature>
<dbReference type="AlphaFoldDB" id="A0AAV5DLH0"/>
<accession>A0AAV5DLH0</accession>
<dbReference type="PANTHER" id="PTHR33326:SF38">
    <property type="entry name" value="EXPRESSED PROTEIN"/>
    <property type="match status" value="1"/>
</dbReference>
<gene>
    <name evidence="3" type="primary">ga30129</name>
    <name evidence="3" type="ORF">PR202_ga30129</name>
</gene>
<dbReference type="InterPro" id="IPR022059">
    <property type="entry name" value="DUF3615"/>
</dbReference>
<evidence type="ECO:0000256" key="1">
    <source>
        <dbReference type="SAM" id="MobiDB-lite"/>
    </source>
</evidence>
<evidence type="ECO:0000313" key="4">
    <source>
        <dbReference type="Proteomes" id="UP001054889"/>
    </source>
</evidence>
<dbReference type="PANTHER" id="PTHR33326">
    <property type="entry name" value="OS05G0543800 PROTEIN"/>
    <property type="match status" value="1"/>
</dbReference>
<reference evidence="3" key="1">
    <citation type="journal article" date="2018" name="DNA Res.">
        <title>Multiple hybrid de novo genome assembly of finger millet, an orphan allotetraploid crop.</title>
        <authorList>
            <person name="Hatakeyama M."/>
            <person name="Aluri S."/>
            <person name="Balachadran M.T."/>
            <person name="Sivarajan S.R."/>
            <person name="Patrignani A."/>
            <person name="Gruter S."/>
            <person name="Poveda L."/>
            <person name="Shimizu-Inatsugi R."/>
            <person name="Baeten J."/>
            <person name="Francoijs K.J."/>
            <person name="Nataraja K.N."/>
            <person name="Reddy Y.A.N."/>
            <person name="Phadnis S."/>
            <person name="Ravikumar R.L."/>
            <person name="Schlapbach R."/>
            <person name="Sreeman S.M."/>
            <person name="Shimizu K.K."/>
        </authorList>
    </citation>
    <scope>NUCLEOTIDE SEQUENCE</scope>
</reference>
<protein>
    <recommendedName>
        <fullName evidence="2">DUF3615 domain-containing protein</fullName>
    </recommendedName>
</protein>